<feature type="signal peptide" evidence="1">
    <location>
        <begin position="1"/>
        <end position="27"/>
    </location>
</feature>
<evidence type="ECO:0000313" key="3">
    <source>
        <dbReference type="Proteomes" id="UP000029643"/>
    </source>
</evidence>
<comment type="caution">
    <text evidence="2">The sequence shown here is derived from an EMBL/GenBank/DDBJ whole genome shotgun (WGS) entry which is preliminary data.</text>
</comment>
<accession>A0A090WPZ4</accession>
<feature type="chain" id="PRO_5001866204" description="Protein containing PKD domain-containing protein" evidence="1">
    <location>
        <begin position="28"/>
        <end position="262"/>
    </location>
</feature>
<keyword evidence="1" id="KW-0732">Signal</keyword>
<dbReference type="EMBL" id="BBNU01000001">
    <property type="protein sequence ID" value="GAL77449.1"/>
    <property type="molecule type" value="Genomic_DNA"/>
</dbReference>
<protein>
    <recommendedName>
        <fullName evidence="4">Protein containing PKD domain-containing protein</fullName>
    </recommendedName>
</protein>
<dbReference type="RefSeq" id="WP_081958546.1">
    <property type="nucleotide sequence ID" value="NZ_BBNU01000001.1"/>
</dbReference>
<dbReference type="STRING" id="221126.SAMN04489722_102392"/>
<name>A0A090WPZ4_9FLAO</name>
<evidence type="ECO:0000256" key="1">
    <source>
        <dbReference type="SAM" id="SignalP"/>
    </source>
</evidence>
<dbReference type="AlphaFoldDB" id="A0A090WPZ4"/>
<dbReference type="Pfam" id="PF15418">
    <property type="entry name" value="DUF4625"/>
    <property type="match status" value="2"/>
</dbReference>
<gene>
    <name evidence="2" type="ORF">JCM19274_5162</name>
</gene>
<dbReference type="Proteomes" id="UP000029643">
    <property type="component" value="Unassembled WGS sequence"/>
</dbReference>
<dbReference type="InterPro" id="IPR027829">
    <property type="entry name" value="DUF4625"/>
</dbReference>
<sequence>MKTTIMKTNFKVLAVTAIFGLLLNSCSSDDTETLDAPVISSFEYGEGSTHSTDLVAYKGSDIHLEAVISAEAVVSSITLSIHAHDLTPGEDEVDWDFEQVFTDANYLVINPTFHEHVDIPNNIPVGEYHVELTVVDEQGNSTEIEGDLQILDNITISEASIDSTVVRGNDFHVEFMINAVNGIHNITVDFHAHGVTVGEGEVEWDYEEEFLDGYHEETEIEFHEHFDVPATAPAGEYHLSFVVEDEEGNTKTYESHIDITVE</sequence>
<reference evidence="2 3" key="1">
    <citation type="journal article" date="2014" name="Genome Announc.">
        <title>Draft Genome Sequences of Marine Flavobacterium Algibacter lectus Strains SS8 and NR4.</title>
        <authorList>
            <person name="Takatani N."/>
            <person name="Nakanishi M."/>
            <person name="Meirelles P."/>
            <person name="Mino S."/>
            <person name="Suda W."/>
            <person name="Oshima K."/>
            <person name="Hattori M."/>
            <person name="Ohkuma M."/>
            <person name="Hosokawa M."/>
            <person name="Miyashita K."/>
            <person name="Thompson F.L."/>
            <person name="Niwa A."/>
            <person name="Sawabe T."/>
            <person name="Sawabe T."/>
        </authorList>
    </citation>
    <scope>NUCLEOTIDE SEQUENCE [LARGE SCALE GENOMIC DNA]</scope>
    <source>
        <strain evidence="3">JCM19274</strain>
    </source>
</reference>
<evidence type="ECO:0000313" key="2">
    <source>
        <dbReference type="EMBL" id="GAL77449.1"/>
    </source>
</evidence>
<proteinExistence type="predicted"/>
<evidence type="ECO:0008006" key="4">
    <source>
        <dbReference type="Google" id="ProtNLM"/>
    </source>
</evidence>
<organism evidence="2 3">
    <name type="scientific">Algibacter lectus</name>
    <dbReference type="NCBI Taxonomy" id="221126"/>
    <lineage>
        <taxon>Bacteria</taxon>
        <taxon>Pseudomonadati</taxon>
        <taxon>Bacteroidota</taxon>
        <taxon>Flavobacteriia</taxon>
        <taxon>Flavobacteriales</taxon>
        <taxon>Flavobacteriaceae</taxon>
        <taxon>Algibacter</taxon>
    </lineage>
</organism>